<dbReference type="InterPro" id="IPR017871">
    <property type="entry name" value="ABC_transporter-like_CS"/>
</dbReference>
<keyword evidence="6 8" id="KW-1133">Transmembrane helix</keyword>
<keyword evidence="12" id="KW-1185">Reference proteome</keyword>
<evidence type="ECO:0000256" key="4">
    <source>
        <dbReference type="ARBA" id="ARBA00022741"/>
    </source>
</evidence>
<evidence type="ECO:0000256" key="8">
    <source>
        <dbReference type="SAM" id="Phobius"/>
    </source>
</evidence>
<accession>A0A1J4JMR2</accession>
<dbReference type="Pfam" id="PF00005">
    <property type="entry name" value="ABC_tran"/>
    <property type="match status" value="1"/>
</dbReference>
<dbReference type="GO" id="GO:0005743">
    <property type="term" value="C:mitochondrial inner membrane"/>
    <property type="evidence" value="ECO:0007669"/>
    <property type="project" value="UniProtKB-SubCell"/>
</dbReference>
<protein>
    <submittedName>
        <fullName evidence="11">ATP-binding cassette sub-family B member 10, mitochondrial</fullName>
    </submittedName>
</protein>
<keyword evidence="3 8" id="KW-0812">Transmembrane</keyword>
<dbReference type="Gene3D" id="3.40.50.300">
    <property type="entry name" value="P-loop containing nucleotide triphosphate hydrolases"/>
    <property type="match status" value="1"/>
</dbReference>
<keyword evidence="2" id="KW-0813">Transport</keyword>
<dbReference type="SUPFAM" id="SSF52540">
    <property type="entry name" value="P-loop containing nucleoside triphosphate hydrolases"/>
    <property type="match status" value="1"/>
</dbReference>
<dbReference type="Gene3D" id="1.20.1560.10">
    <property type="entry name" value="ABC transporter type 1, transmembrane domain"/>
    <property type="match status" value="1"/>
</dbReference>
<dbReference type="InterPro" id="IPR011527">
    <property type="entry name" value="ABC1_TM_dom"/>
</dbReference>
<evidence type="ECO:0000256" key="3">
    <source>
        <dbReference type="ARBA" id="ARBA00022692"/>
    </source>
</evidence>
<dbReference type="Pfam" id="PF00664">
    <property type="entry name" value="ABC_membrane"/>
    <property type="match status" value="1"/>
</dbReference>
<evidence type="ECO:0000256" key="2">
    <source>
        <dbReference type="ARBA" id="ARBA00022448"/>
    </source>
</evidence>
<dbReference type="OrthoDB" id="6500128at2759"/>
<dbReference type="PANTHER" id="PTHR43394">
    <property type="entry name" value="ATP-DEPENDENT PERMEASE MDL1, MITOCHONDRIAL"/>
    <property type="match status" value="1"/>
</dbReference>
<feature type="transmembrane region" description="Helical" evidence="8">
    <location>
        <begin position="88"/>
        <end position="112"/>
    </location>
</feature>
<comment type="caution">
    <text evidence="11">The sequence shown here is derived from an EMBL/GenBank/DDBJ whole genome shotgun (WGS) entry which is preliminary data.</text>
</comment>
<dbReference type="GeneID" id="94825091"/>
<dbReference type="FunFam" id="3.40.50.300:FF:000403">
    <property type="entry name" value="ATP-binding cassette sub-family B member 8, mitochondrial"/>
    <property type="match status" value="1"/>
</dbReference>
<evidence type="ECO:0000256" key="1">
    <source>
        <dbReference type="ARBA" id="ARBA00004448"/>
    </source>
</evidence>
<gene>
    <name evidence="11" type="ORF">TRFO_01917</name>
</gene>
<dbReference type="PROSITE" id="PS50929">
    <property type="entry name" value="ABC_TM1F"/>
    <property type="match status" value="1"/>
</dbReference>
<feature type="domain" description="ABC transporter" evidence="9">
    <location>
        <begin position="364"/>
        <end position="599"/>
    </location>
</feature>
<name>A0A1J4JMR2_9EUKA</name>
<dbReference type="GO" id="GO:0015421">
    <property type="term" value="F:ABC-type oligopeptide transporter activity"/>
    <property type="evidence" value="ECO:0007669"/>
    <property type="project" value="TreeGrafter"/>
</dbReference>
<organism evidence="11 12">
    <name type="scientific">Tritrichomonas foetus</name>
    <dbReference type="NCBI Taxonomy" id="1144522"/>
    <lineage>
        <taxon>Eukaryota</taxon>
        <taxon>Metamonada</taxon>
        <taxon>Parabasalia</taxon>
        <taxon>Tritrichomonadida</taxon>
        <taxon>Tritrichomonadidae</taxon>
        <taxon>Tritrichomonas</taxon>
    </lineage>
</organism>
<dbReference type="PROSITE" id="PS00211">
    <property type="entry name" value="ABC_TRANSPORTER_1"/>
    <property type="match status" value="1"/>
</dbReference>
<dbReference type="InterPro" id="IPR039421">
    <property type="entry name" value="Type_1_exporter"/>
</dbReference>
<feature type="domain" description="ABC transmembrane type-1" evidence="10">
    <location>
        <begin position="54"/>
        <end position="306"/>
    </location>
</feature>
<dbReference type="VEuPathDB" id="TrichDB:TRFO_01917"/>
<evidence type="ECO:0000259" key="10">
    <source>
        <dbReference type="PROSITE" id="PS50929"/>
    </source>
</evidence>
<dbReference type="RefSeq" id="XP_068351974.1">
    <property type="nucleotide sequence ID" value="XM_068490387.1"/>
</dbReference>
<dbReference type="PANTHER" id="PTHR43394:SF1">
    <property type="entry name" value="ATP-BINDING CASSETTE SUB-FAMILY B MEMBER 10, MITOCHONDRIAL"/>
    <property type="match status" value="1"/>
</dbReference>
<comment type="subcellular location">
    <subcellularLocation>
        <location evidence="1">Mitochondrion inner membrane</location>
        <topology evidence="1">Multi-pass membrane protein</topology>
    </subcellularLocation>
</comment>
<dbReference type="PROSITE" id="PS50893">
    <property type="entry name" value="ABC_TRANSPORTER_2"/>
    <property type="match status" value="1"/>
</dbReference>
<dbReference type="GO" id="GO:0090374">
    <property type="term" value="P:oligopeptide export from mitochondrion"/>
    <property type="evidence" value="ECO:0007669"/>
    <property type="project" value="TreeGrafter"/>
</dbReference>
<sequence>MTEEPLIEEILLDEFRPKYPKKAEKKKHRIFPFLPRMYWLFYRHPINFLIFIPSLTEGWVNMATTICMGNILDAVNKENAMDIVKINAFYAFLASILCGFLAFFNHYYWFIIGDKIGIKIKRMLFKSLMEKDMEFFDTHTIGDLLNYFYDDVSRVGAVFREFKTTQVSAFGKLLAALFVMYSVNFKLATFALITAIGVTIIVNVFKKFAFRHFRKSFDLSSQAITIADETLSNQRIVSSFNRQIKQVELFKDIQTAACDHDASARVYMHSSFSLGNLIDNGAVSVILNIGAFYAIKGFLTPGQLFSLSKAAFWTGMEIHHLLDTISFEFRAIDSSKRIFEVIDTPVEIVELNDAIAPSNFVGKVEFKNVWFKYPTRNTWVLKNISFVVEPSEITAIVGHSGSGKSTIVQLLLRFYDVDQGVILLDGVDIKKYNFSFLRKAIGVVQQDPHLFSVNIKENIAYGQPDATDSEIYVAAGIANAAKFIDKLPDKYETMIGEKGTLLSGGQKQRIAIARAVLTNPKLLITDEATSALDAESERKVQQALDKVMDGRTSIIIAHRLGTIRAAKSIYVFDQGQMMEHGTHEELLQKQGVYYNLVQRQLTK</sequence>
<keyword evidence="5 11" id="KW-0067">ATP-binding</keyword>
<dbReference type="GO" id="GO:0016887">
    <property type="term" value="F:ATP hydrolysis activity"/>
    <property type="evidence" value="ECO:0007669"/>
    <property type="project" value="InterPro"/>
</dbReference>
<dbReference type="InterPro" id="IPR003593">
    <property type="entry name" value="AAA+_ATPase"/>
</dbReference>
<evidence type="ECO:0000313" key="11">
    <source>
        <dbReference type="EMBL" id="OHS98837.1"/>
    </source>
</evidence>
<dbReference type="AlphaFoldDB" id="A0A1J4JMR2"/>
<reference evidence="11" key="1">
    <citation type="submission" date="2016-10" db="EMBL/GenBank/DDBJ databases">
        <authorList>
            <person name="Benchimol M."/>
            <person name="Almeida L.G."/>
            <person name="Vasconcelos A.T."/>
            <person name="Perreira-Neves A."/>
            <person name="Rosa I.A."/>
            <person name="Tasca T."/>
            <person name="Bogo M.R."/>
            <person name="de Souza W."/>
        </authorList>
    </citation>
    <scope>NUCLEOTIDE SEQUENCE [LARGE SCALE GENOMIC DNA]</scope>
    <source>
        <strain evidence="11">K</strain>
    </source>
</reference>
<proteinExistence type="predicted"/>
<dbReference type="InterPro" id="IPR003439">
    <property type="entry name" value="ABC_transporter-like_ATP-bd"/>
</dbReference>
<evidence type="ECO:0000259" key="9">
    <source>
        <dbReference type="PROSITE" id="PS50893"/>
    </source>
</evidence>
<dbReference type="EMBL" id="MLAK01001037">
    <property type="protein sequence ID" value="OHS98837.1"/>
    <property type="molecule type" value="Genomic_DNA"/>
</dbReference>
<dbReference type="GO" id="GO:0005524">
    <property type="term" value="F:ATP binding"/>
    <property type="evidence" value="ECO:0007669"/>
    <property type="project" value="UniProtKB-KW"/>
</dbReference>
<evidence type="ECO:0000313" key="12">
    <source>
        <dbReference type="Proteomes" id="UP000179807"/>
    </source>
</evidence>
<dbReference type="CDD" id="cd03249">
    <property type="entry name" value="ABC_MTABC3_MDL1_MDL2"/>
    <property type="match status" value="1"/>
</dbReference>
<dbReference type="SUPFAM" id="SSF90123">
    <property type="entry name" value="ABC transporter transmembrane region"/>
    <property type="match status" value="1"/>
</dbReference>
<keyword evidence="7 8" id="KW-0472">Membrane</keyword>
<dbReference type="InterPro" id="IPR027417">
    <property type="entry name" value="P-loop_NTPase"/>
</dbReference>
<dbReference type="InterPro" id="IPR036640">
    <property type="entry name" value="ABC1_TM_sf"/>
</dbReference>
<evidence type="ECO:0000256" key="6">
    <source>
        <dbReference type="ARBA" id="ARBA00022989"/>
    </source>
</evidence>
<feature type="transmembrane region" description="Helical" evidence="8">
    <location>
        <begin position="187"/>
        <end position="205"/>
    </location>
</feature>
<evidence type="ECO:0000256" key="7">
    <source>
        <dbReference type="ARBA" id="ARBA00023136"/>
    </source>
</evidence>
<evidence type="ECO:0000256" key="5">
    <source>
        <dbReference type="ARBA" id="ARBA00022840"/>
    </source>
</evidence>
<dbReference type="SMART" id="SM00382">
    <property type="entry name" value="AAA"/>
    <property type="match status" value="1"/>
</dbReference>
<keyword evidence="4" id="KW-0547">Nucleotide-binding</keyword>
<dbReference type="Proteomes" id="UP000179807">
    <property type="component" value="Unassembled WGS sequence"/>
</dbReference>